<dbReference type="InterPro" id="IPR029044">
    <property type="entry name" value="Nucleotide-diphossugar_trans"/>
</dbReference>
<dbReference type="GO" id="GO:0019288">
    <property type="term" value="P:isopentenyl diphosphate biosynthetic process, methylerythritol 4-phosphate pathway"/>
    <property type="evidence" value="ECO:0007669"/>
    <property type="project" value="UniProtKB-UniRule"/>
</dbReference>
<evidence type="ECO:0000256" key="6">
    <source>
        <dbReference type="ARBA" id="ARBA00023229"/>
    </source>
</evidence>
<evidence type="ECO:0000313" key="9">
    <source>
        <dbReference type="Proteomes" id="UP000051017"/>
    </source>
</evidence>
<evidence type="ECO:0000256" key="7">
    <source>
        <dbReference type="HAMAP-Rule" id="MF_00108"/>
    </source>
</evidence>
<feature type="site" description="Transition state stabilizer" evidence="7">
    <location>
        <position position="23"/>
    </location>
</feature>
<evidence type="ECO:0000256" key="2">
    <source>
        <dbReference type="ARBA" id="ARBA00004787"/>
    </source>
</evidence>
<keyword evidence="5 7" id="KW-0548">Nucleotidyltransferase</keyword>
<dbReference type="UniPathway" id="UPA00056">
    <property type="reaction ID" value="UER00093"/>
</dbReference>
<comment type="function">
    <text evidence="7">Catalyzes the formation of 4-diphosphocytidyl-2-C-methyl-D-erythritol from CTP and 2-C-methyl-D-erythritol 4-phosphate (MEP).</text>
</comment>
<sequence>MSVTTMPKEIVWTIVVAAGSGARFGSPKQFAMLGDRRVLDWSVATATAVSTGVIVVLPLDAALGEDQVAGGETRSESVRCGLKAVPPEATIICVHDAARPFATEHLFRETISQVHNGADGAVPAIGVTDTIKQVDAQNVVVNTPDRSSLVAVQTPQVFRAGVLREAHASCPEGTDDATLVELLGKRVVVVAGEVLNRKLTAPEDLEWARATARAEV</sequence>
<dbReference type="EMBL" id="LIBJ01000001">
    <property type="protein sequence ID" value="KRO49595.1"/>
    <property type="molecule type" value="Genomic_DNA"/>
</dbReference>
<dbReference type="HAMAP" id="MF_00108">
    <property type="entry name" value="IspD"/>
    <property type="match status" value="1"/>
</dbReference>
<dbReference type="GO" id="GO:0050518">
    <property type="term" value="F:2-C-methyl-D-erythritol 4-phosphate cytidylyltransferase activity"/>
    <property type="evidence" value="ECO:0007669"/>
    <property type="project" value="UniProtKB-UniRule"/>
</dbReference>
<evidence type="ECO:0000256" key="4">
    <source>
        <dbReference type="ARBA" id="ARBA00022679"/>
    </source>
</evidence>
<dbReference type="NCBIfam" id="TIGR00453">
    <property type="entry name" value="ispD"/>
    <property type="match status" value="1"/>
</dbReference>
<evidence type="ECO:0000256" key="5">
    <source>
        <dbReference type="ARBA" id="ARBA00022695"/>
    </source>
</evidence>
<feature type="site" description="Transition state stabilizer" evidence="7">
    <location>
        <position position="28"/>
    </location>
</feature>
<proteinExistence type="inferred from homology"/>
<dbReference type="InterPro" id="IPR018294">
    <property type="entry name" value="ISPD_synthase_CS"/>
</dbReference>
<comment type="similarity">
    <text evidence="3 7">Belongs to the IspD/TarI cytidylyltransferase family. IspD subfamily.</text>
</comment>
<dbReference type="AlphaFoldDB" id="A0A0R2QKF1"/>
<feature type="site" description="Positions MEP for the nucleophilic attack" evidence="7">
    <location>
        <position position="146"/>
    </location>
</feature>
<comment type="catalytic activity">
    <reaction evidence="1 7">
        <text>2-C-methyl-D-erythritol 4-phosphate + CTP + H(+) = 4-CDP-2-C-methyl-D-erythritol + diphosphate</text>
        <dbReference type="Rhea" id="RHEA:13429"/>
        <dbReference type="ChEBI" id="CHEBI:15378"/>
        <dbReference type="ChEBI" id="CHEBI:33019"/>
        <dbReference type="ChEBI" id="CHEBI:37563"/>
        <dbReference type="ChEBI" id="CHEBI:57823"/>
        <dbReference type="ChEBI" id="CHEBI:58262"/>
        <dbReference type="EC" id="2.7.7.60"/>
    </reaction>
</comment>
<dbReference type="InterPro" id="IPR034683">
    <property type="entry name" value="IspD/TarI"/>
</dbReference>
<comment type="caution">
    <text evidence="8">The sequence shown here is derived from an EMBL/GenBank/DDBJ whole genome shotgun (WGS) entry which is preliminary data.</text>
</comment>
<dbReference type="SUPFAM" id="SSF53448">
    <property type="entry name" value="Nucleotide-diphospho-sugar transferases"/>
    <property type="match status" value="1"/>
</dbReference>
<dbReference type="PANTHER" id="PTHR32125:SF4">
    <property type="entry name" value="2-C-METHYL-D-ERYTHRITOL 4-PHOSPHATE CYTIDYLYLTRANSFERASE, CHLOROPLASTIC"/>
    <property type="match status" value="1"/>
</dbReference>
<dbReference type="InterPro" id="IPR050088">
    <property type="entry name" value="IspD/TarI_cytidylyltransf_bact"/>
</dbReference>
<name>A0A0R2QKF1_9ACTN</name>
<dbReference type="CDD" id="cd02516">
    <property type="entry name" value="CDP-ME_synthetase"/>
    <property type="match status" value="1"/>
</dbReference>
<evidence type="ECO:0000256" key="3">
    <source>
        <dbReference type="ARBA" id="ARBA00009789"/>
    </source>
</evidence>
<comment type="pathway">
    <text evidence="2 7">Isoprenoid biosynthesis; isopentenyl diphosphate biosynthesis via DXP pathway; isopentenyl diphosphate from 1-deoxy-D-xylulose 5-phosphate: step 2/6.</text>
</comment>
<organism evidence="8 9">
    <name type="scientific">Acidimicrobiia bacterium BACL6 MAG-120924-bin43</name>
    <dbReference type="NCBI Taxonomy" id="1655583"/>
    <lineage>
        <taxon>Bacteria</taxon>
        <taxon>Bacillati</taxon>
        <taxon>Actinomycetota</taxon>
        <taxon>Acidimicrobiia</taxon>
        <taxon>acIV cluster</taxon>
    </lineage>
</organism>
<dbReference type="InterPro" id="IPR001228">
    <property type="entry name" value="IspD"/>
</dbReference>
<gene>
    <name evidence="7" type="primary">ispD</name>
    <name evidence="8" type="ORF">ABR75_08335</name>
</gene>
<dbReference type="EC" id="2.7.7.60" evidence="7"/>
<feature type="site" description="Positions MEP for the nucleophilic attack" evidence="7">
    <location>
        <position position="198"/>
    </location>
</feature>
<dbReference type="Proteomes" id="UP000051017">
    <property type="component" value="Unassembled WGS sequence"/>
</dbReference>
<protein>
    <recommendedName>
        <fullName evidence="7">2-C-methyl-D-erythritol 4-phosphate cytidylyltransferase</fullName>
        <ecNumber evidence="7">2.7.7.60</ecNumber>
    </recommendedName>
    <alternativeName>
        <fullName evidence="7">4-diphosphocytidyl-2C-methyl-D-erythritol synthase</fullName>
    </alternativeName>
    <alternativeName>
        <fullName evidence="7">MEP cytidylyltransferase</fullName>
        <shortName evidence="7">MCT</shortName>
    </alternativeName>
</protein>
<accession>A0A0R2QKF1</accession>
<dbReference type="Gene3D" id="3.90.550.10">
    <property type="entry name" value="Spore Coat Polysaccharide Biosynthesis Protein SpsA, Chain A"/>
    <property type="match status" value="1"/>
</dbReference>
<keyword evidence="6 7" id="KW-0414">Isoprene biosynthesis</keyword>
<evidence type="ECO:0000313" key="8">
    <source>
        <dbReference type="EMBL" id="KRO49595.1"/>
    </source>
</evidence>
<evidence type="ECO:0000256" key="1">
    <source>
        <dbReference type="ARBA" id="ARBA00001282"/>
    </source>
</evidence>
<keyword evidence="4 7" id="KW-0808">Transferase</keyword>
<dbReference type="PROSITE" id="PS01295">
    <property type="entry name" value="ISPD"/>
    <property type="match status" value="1"/>
</dbReference>
<dbReference type="PANTHER" id="PTHR32125">
    <property type="entry name" value="2-C-METHYL-D-ERYTHRITOL 4-PHOSPHATE CYTIDYLYLTRANSFERASE, CHLOROPLASTIC"/>
    <property type="match status" value="1"/>
</dbReference>
<dbReference type="Pfam" id="PF01128">
    <property type="entry name" value="IspD"/>
    <property type="match status" value="1"/>
</dbReference>
<reference evidence="8 9" key="1">
    <citation type="submission" date="2015-10" db="EMBL/GenBank/DDBJ databases">
        <title>Metagenome-Assembled Genomes uncover a global brackish microbiome.</title>
        <authorList>
            <person name="Hugerth L.W."/>
            <person name="Larsson J."/>
            <person name="Alneberg J."/>
            <person name="Lindh M.V."/>
            <person name="Legrand C."/>
            <person name="Pinhassi J."/>
            <person name="Andersson A.F."/>
        </authorList>
    </citation>
    <scope>NUCLEOTIDE SEQUENCE [LARGE SCALE GENOMIC DNA]</scope>
    <source>
        <strain evidence="8">BACL6 MAG-120924-bin43</strain>
    </source>
</reference>